<feature type="region of interest" description="Disordered" evidence="1">
    <location>
        <begin position="94"/>
        <end position="115"/>
    </location>
</feature>
<keyword evidence="3" id="KW-1185">Reference proteome</keyword>
<dbReference type="Proteomes" id="UP000009315">
    <property type="component" value="Unassembled WGS sequence"/>
</dbReference>
<name>K8E047_9FIRM</name>
<accession>K8E047</accession>
<gene>
    <name evidence="2" type="ORF">DESHY_60014</name>
</gene>
<evidence type="ECO:0000313" key="3">
    <source>
        <dbReference type="Proteomes" id="UP000009315"/>
    </source>
</evidence>
<feature type="compositionally biased region" description="Polar residues" evidence="1">
    <location>
        <begin position="94"/>
        <end position="108"/>
    </location>
</feature>
<proteinExistence type="predicted"/>
<dbReference type="AlphaFoldDB" id="K8E047"/>
<comment type="caution">
    <text evidence="2">The sequence shown here is derived from an EMBL/GenBank/DDBJ whole genome shotgun (WGS) entry which is preliminary data.</text>
</comment>
<dbReference type="RefSeq" id="WP_008412477.1">
    <property type="nucleotide sequence ID" value="NZ_CAOS01000013.1"/>
</dbReference>
<evidence type="ECO:0000313" key="2">
    <source>
        <dbReference type="EMBL" id="CCO08842.1"/>
    </source>
</evidence>
<evidence type="ECO:0000256" key="1">
    <source>
        <dbReference type="SAM" id="MobiDB-lite"/>
    </source>
</evidence>
<protein>
    <submittedName>
        <fullName evidence="2">Uncharacterized protein</fullName>
    </submittedName>
</protein>
<feature type="region of interest" description="Disordered" evidence="1">
    <location>
        <begin position="1"/>
        <end position="22"/>
    </location>
</feature>
<dbReference type="EMBL" id="CAOS01000013">
    <property type="protein sequence ID" value="CCO08842.1"/>
    <property type="molecule type" value="Genomic_DNA"/>
</dbReference>
<dbReference type="OrthoDB" id="1787462at2"/>
<reference evidence="2 3" key="1">
    <citation type="journal article" date="2013" name="Genome Announc.">
        <title>Genome Sequence of the Sulfate-Reducing Bacterium Desulfotomaculum hydrothermale Lam5(T).</title>
        <authorList>
            <person name="Amin O."/>
            <person name="Fardeau M.L."/>
            <person name="Valette O."/>
            <person name="Hirschler-Rea A."/>
            <person name="Barbe V."/>
            <person name="Medigue C."/>
            <person name="Vacherie B."/>
            <person name="Ollivier B."/>
            <person name="Bertin P.N."/>
            <person name="Dolla A."/>
        </authorList>
    </citation>
    <scope>NUCLEOTIDE SEQUENCE [LARGE SCALE GENOMIC DNA]</scope>
    <source>
        <strain evidence="3">Lam5 / DSM 18033</strain>
    </source>
</reference>
<sequence length="131" mass="14507">MADTFKTRRSVIKPSDNQAAGPLEISKGEQGIYHYANIKQLENHLIQINEKLEFLAAKIKLIDEIYIAVQEIKELTNSAGQLTVPVEPQQTLNELRTPTDTPANSLPQANEPAAGKHKTVKFDVNAFLDLG</sequence>
<organism evidence="2 3">
    <name type="scientific">Desulforamulus hydrothermalis Lam5 = DSM 18033</name>
    <dbReference type="NCBI Taxonomy" id="1121428"/>
    <lineage>
        <taxon>Bacteria</taxon>
        <taxon>Bacillati</taxon>
        <taxon>Bacillota</taxon>
        <taxon>Clostridia</taxon>
        <taxon>Eubacteriales</taxon>
        <taxon>Peptococcaceae</taxon>
        <taxon>Desulforamulus</taxon>
    </lineage>
</organism>